<keyword evidence="1" id="KW-0808">Transferase</keyword>
<comment type="caution">
    <text evidence="1">The sequence shown here is derived from an EMBL/GenBank/DDBJ whole genome shotgun (WGS) entry which is preliminary data.</text>
</comment>
<dbReference type="GO" id="GO:0016740">
    <property type="term" value="F:transferase activity"/>
    <property type="evidence" value="ECO:0007669"/>
    <property type="project" value="UniProtKB-KW"/>
</dbReference>
<organism evidence="1 2">
    <name type="scientific">Nocardia carnea</name>
    <dbReference type="NCBI Taxonomy" id="37328"/>
    <lineage>
        <taxon>Bacteria</taxon>
        <taxon>Bacillati</taxon>
        <taxon>Actinomycetota</taxon>
        <taxon>Actinomycetes</taxon>
        <taxon>Mycobacteriales</taxon>
        <taxon>Nocardiaceae</taxon>
        <taxon>Nocardia</taxon>
    </lineage>
</organism>
<proteinExistence type="predicted"/>
<dbReference type="Pfam" id="PF08843">
    <property type="entry name" value="AbiEii"/>
    <property type="match status" value="1"/>
</dbReference>
<dbReference type="Gene3D" id="3.10.450.620">
    <property type="entry name" value="JHP933, nucleotidyltransferase-like core domain"/>
    <property type="match status" value="1"/>
</dbReference>
<name>A0ABW7TI35_9NOCA</name>
<dbReference type="Proteomes" id="UP001611263">
    <property type="component" value="Unassembled WGS sequence"/>
</dbReference>
<protein>
    <submittedName>
        <fullName evidence="1">Nucleotidyl transferase AbiEii/AbiGii toxin family protein</fullName>
    </submittedName>
</protein>
<evidence type="ECO:0000313" key="2">
    <source>
        <dbReference type="Proteomes" id="UP001611263"/>
    </source>
</evidence>
<gene>
    <name evidence="1" type="ORF">ACH4WX_00830</name>
</gene>
<keyword evidence="2" id="KW-1185">Reference proteome</keyword>
<dbReference type="EMBL" id="JBIRUQ010000001">
    <property type="protein sequence ID" value="MFI1459244.1"/>
    <property type="molecule type" value="Genomic_DNA"/>
</dbReference>
<evidence type="ECO:0000313" key="1">
    <source>
        <dbReference type="EMBL" id="MFI1459244.1"/>
    </source>
</evidence>
<dbReference type="InterPro" id="IPR014942">
    <property type="entry name" value="AbiEii"/>
</dbReference>
<dbReference type="GeneID" id="93506481"/>
<accession>A0ABW7TI35</accession>
<sequence length="251" mass="27485">MDLDERDAVATRFGVSTEQVDRDHLISHLLGSISSHFADRLHFIGGTALSRTHLSDGRLSEDIDLVAIGNRTALAHELDTTLPRAVARSHGRLEWAPALAEVTNTSAAVLRSAAGLSVKIQLLSSRDRTVWPAEARELEQRYSDCPPARLLVPTLPAFAAAKTATWHDRRASRDLWDLWALSTIGGIDSTAGELYRRLGPTNRLPGPHLFDRPPHADDWTSQLAGQTRLTLTADRALKVVREAWAAVSQSG</sequence>
<dbReference type="RefSeq" id="WP_033241182.1">
    <property type="nucleotide sequence ID" value="NZ_JBIRUQ010000001.1"/>
</dbReference>
<reference evidence="1 2" key="1">
    <citation type="submission" date="2024-10" db="EMBL/GenBank/DDBJ databases">
        <title>The Natural Products Discovery Center: Release of the First 8490 Sequenced Strains for Exploring Actinobacteria Biosynthetic Diversity.</title>
        <authorList>
            <person name="Kalkreuter E."/>
            <person name="Kautsar S.A."/>
            <person name="Yang D."/>
            <person name="Bader C.D."/>
            <person name="Teijaro C.N."/>
            <person name="Fluegel L."/>
            <person name="Davis C.M."/>
            <person name="Simpson J.R."/>
            <person name="Lauterbach L."/>
            <person name="Steele A.D."/>
            <person name="Gui C."/>
            <person name="Meng S."/>
            <person name="Li G."/>
            <person name="Viehrig K."/>
            <person name="Ye F."/>
            <person name="Su P."/>
            <person name="Kiefer A.F."/>
            <person name="Nichols A."/>
            <person name="Cepeda A.J."/>
            <person name="Yan W."/>
            <person name="Fan B."/>
            <person name="Jiang Y."/>
            <person name="Adhikari A."/>
            <person name="Zheng C.-J."/>
            <person name="Schuster L."/>
            <person name="Cowan T.M."/>
            <person name="Smanski M.J."/>
            <person name="Chevrette M.G."/>
            <person name="De Carvalho L.P.S."/>
            <person name="Shen B."/>
        </authorList>
    </citation>
    <scope>NUCLEOTIDE SEQUENCE [LARGE SCALE GENOMIC DNA]</scope>
    <source>
        <strain evidence="1 2">NPDC020568</strain>
    </source>
</reference>